<feature type="region of interest" description="Disordered" evidence="1">
    <location>
        <begin position="1"/>
        <end position="34"/>
    </location>
</feature>
<feature type="compositionally biased region" description="Basic and acidic residues" evidence="1">
    <location>
        <begin position="22"/>
        <end position="34"/>
    </location>
</feature>
<organism evidence="2 3">
    <name type="scientific">Eufriesea mexicana</name>
    <dbReference type="NCBI Taxonomy" id="516756"/>
    <lineage>
        <taxon>Eukaryota</taxon>
        <taxon>Metazoa</taxon>
        <taxon>Ecdysozoa</taxon>
        <taxon>Arthropoda</taxon>
        <taxon>Hexapoda</taxon>
        <taxon>Insecta</taxon>
        <taxon>Pterygota</taxon>
        <taxon>Neoptera</taxon>
        <taxon>Endopterygota</taxon>
        <taxon>Hymenoptera</taxon>
        <taxon>Apocrita</taxon>
        <taxon>Aculeata</taxon>
        <taxon>Apoidea</taxon>
        <taxon>Anthophila</taxon>
        <taxon>Apidae</taxon>
        <taxon>Eufriesea</taxon>
    </lineage>
</organism>
<evidence type="ECO:0000313" key="3">
    <source>
        <dbReference type="Proteomes" id="UP000250275"/>
    </source>
</evidence>
<name>A0A310SFC8_9HYME</name>
<evidence type="ECO:0000313" key="2">
    <source>
        <dbReference type="EMBL" id="OAD57001.1"/>
    </source>
</evidence>
<feature type="compositionally biased region" description="Basic residues" evidence="1">
    <location>
        <begin position="1"/>
        <end position="10"/>
    </location>
</feature>
<keyword evidence="3" id="KW-1185">Reference proteome</keyword>
<sequence length="55" mass="6116">MITHGHKNKHASGGETAWTQKNDSRSQVFEERKKPAGTELLIPVPLEFIPVFGVT</sequence>
<proteinExistence type="predicted"/>
<protein>
    <submittedName>
        <fullName evidence="2">Uncharacterized protein</fullName>
    </submittedName>
</protein>
<dbReference type="EMBL" id="KQ761783">
    <property type="protein sequence ID" value="OAD57001.1"/>
    <property type="molecule type" value="Genomic_DNA"/>
</dbReference>
<evidence type="ECO:0000256" key="1">
    <source>
        <dbReference type="SAM" id="MobiDB-lite"/>
    </source>
</evidence>
<accession>A0A310SFC8</accession>
<gene>
    <name evidence="2" type="ORF">WN48_02800</name>
</gene>
<dbReference type="Proteomes" id="UP000250275">
    <property type="component" value="Unassembled WGS sequence"/>
</dbReference>
<dbReference type="AlphaFoldDB" id="A0A310SFC8"/>
<reference evidence="2 3" key="1">
    <citation type="submission" date="2015-07" db="EMBL/GenBank/DDBJ databases">
        <title>The genome of Eufriesea mexicana.</title>
        <authorList>
            <person name="Pan H."/>
            <person name="Kapheim K."/>
        </authorList>
    </citation>
    <scope>NUCLEOTIDE SEQUENCE [LARGE SCALE GENOMIC DNA]</scope>
    <source>
        <strain evidence="2">0111107269</strain>
        <tissue evidence="2">Whole body</tissue>
    </source>
</reference>